<feature type="transmembrane region" description="Helical" evidence="6">
    <location>
        <begin position="6"/>
        <end position="26"/>
    </location>
</feature>
<feature type="transmembrane region" description="Helical" evidence="6">
    <location>
        <begin position="188"/>
        <end position="211"/>
    </location>
</feature>
<feature type="transmembrane region" description="Helical" evidence="6">
    <location>
        <begin position="38"/>
        <end position="56"/>
    </location>
</feature>
<organism evidence="8 9">
    <name type="scientific">Gloeophyllum trabeum (strain ATCC 11539 / FP-39264 / Madison 617)</name>
    <name type="common">Brown rot fungus</name>
    <dbReference type="NCBI Taxonomy" id="670483"/>
    <lineage>
        <taxon>Eukaryota</taxon>
        <taxon>Fungi</taxon>
        <taxon>Dikarya</taxon>
        <taxon>Basidiomycota</taxon>
        <taxon>Agaricomycotina</taxon>
        <taxon>Agaricomycetes</taxon>
        <taxon>Gloeophyllales</taxon>
        <taxon>Gloeophyllaceae</taxon>
        <taxon>Gloeophyllum</taxon>
    </lineage>
</organism>
<proteinExistence type="inferred from homology"/>
<dbReference type="InterPro" id="IPR049326">
    <property type="entry name" value="Rhodopsin_dom_fungi"/>
</dbReference>
<dbReference type="PANTHER" id="PTHR33048">
    <property type="entry name" value="PTH11-LIKE INTEGRAL MEMBRANE PROTEIN (AFU_ORTHOLOGUE AFUA_5G11245)"/>
    <property type="match status" value="1"/>
</dbReference>
<dbReference type="eggNOG" id="ENOG502SSB8">
    <property type="taxonomic scope" value="Eukaryota"/>
</dbReference>
<feature type="transmembrane region" description="Helical" evidence="6">
    <location>
        <begin position="110"/>
        <end position="132"/>
    </location>
</feature>
<feature type="transmembrane region" description="Helical" evidence="6">
    <location>
        <begin position="72"/>
        <end position="89"/>
    </location>
</feature>
<feature type="non-terminal residue" evidence="8">
    <location>
        <position position="260"/>
    </location>
</feature>
<dbReference type="PANTHER" id="PTHR33048:SF47">
    <property type="entry name" value="INTEGRAL MEMBRANE PROTEIN-RELATED"/>
    <property type="match status" value="1"/>
</dbReference>
<evidence type="ECO:0000256" key="4">
    <source>
        <dbReference type="ARBA" id="ARBA00023136"/>
    </source>
</evidence>
<protein>
    <recommendedName>
        <fullName evidence="7">Rhodopsin domain-containing protein</fullName>
    </recommendedName>
</protein>
<comment type="similarity">
    <text evidence="5">Belongs to the SAT4 family.</text>
</comment>
<keyword evidence="2 6" id="KW-0812">Transmembrane</keyword>
<dbReference type="InterPro" id="IPR052337">
    <property type="entry name" value="SAT4-like"/>
</dbReference>
<dbReference type="GO" id="GO:0016020">
    <property type="term" value="C:membrane"/>
    <property type="evidence" value="ECO:0007669"/>
    <property type="project" value="UniProtKB-SubCell"/>
</dbReference>
<comment type="subcellular location">
    <subcellularLocation>
        <location evidence="1">Membrane</location>
        <topology evidence="1">Multi-pass membrane protein</topology>
    </subcellularLocation>
</comment>
<dbReference type="Pfam" id="PF20684">
    <property type="entry name" value="Fung_rhodopsin"/>
    <property type="match status" value="1"/>
</dbReference>
<feature type="domain" description="Rhodopsin" evidence="7">
    <location>
        <begin position="23"/>
        <end position="239"/>
    </location>
</feature>
<evidence type="ECO:0000313" key="8">
    <source>
        <dbReference type="EMBL" id="EPQ60159.1"/>
    </source>
</evidence>
<keyword evidence="9" id="KW-1185">Reference proteome</keyword>
<dbReference type="KEGG" id="gtr:GLOTRDRAFT_21993"/>
<evidence type="ECO:0000313" key="9">
    <source>
        <dbReference type="Proteomes" id="UP000030669"/>
    </source>
</evidence>
<accession>S7S2X5</accession>
<dbReference type="OrthoDB" id="3229610at2759"/>
<evidence type="ECO:0000256" key="6">
    <source>
        <dbReference type="SAM" id="Phobius"/>
    </source>
</evidence>
<dbReference type="HOGENOM" id="CLU_052841_2_2_1"/>
<keyword evidence="3 6" id="KW-1133">Transmembrane helix</keyword>
<gene>
    <name evidence="8" type="ORF">GLOTRDRAFT_21993</name>
</gene>
<evidence type="ECO:0000256" key="2">
    <source>
        <dbReference type="ARBA" id="ARBA00022692"/>
    </source>
</evidence>
<evidence type="ECO:0000256" key="5">
    <source>
        <dbReference type="ARBA" id="ARBA00038359"/>
    </source>
</evidence>
<dbReference type="GeneID" id="19305061"/>
<dbReference type="AlphaFoldDB" id="S7S2X5"/>
<evidence type="ECO:0000259" key="7">
    <source>
        <dbReference type="Pfam" id="PF20684"/>
    </source>
</evidence>
<name>S7S2X5_GLOTA</name>
<reference evidence="8 9" key="1">
    <citation type="journal article" date="2012" name="Science">
        <title>The Paleozoic origin of enzymatic lignin decomposition reconstructed from 31 fungal genomes.</title>
        <authorList>
            <person name="Floudas D."/>
            <person name="Binder M."/>
            <person name="Riley R."/>
            <person name="Barry K."/>
            <person name="Blanchette R.A."/>
            <person name="Henrissat B."/>
            <person name="Martinez A.T."/>
            <person name="Otillar R."/>
            <person name="Spatafora J.W."/>
            <person name="Yadav J.S."/>
            <person name="Aerts A."/>
            <person name="Benoit I."/>
            <person name="Boyd A."/>
            <person name="Carlson A."/>
            <person name="Copeland A."/>
            <person name="Coutinho P.M."/>
            <person name="de Vries R.P."/>
            <person name="Ferreira P."/>
            <person name="Findley K."/>
            <person name="Foster B."/>
            <person name="Gaskell J."/>
            <person name="Glotzer D."/>
            <person name="Gorecki P."/>
            <person name="Heitman J."/>
            <person name="Hesse C."/>
            <person name="Hori C."/>
            <person name="Igarashi K."/>
            <person name="Jurgens J.A."/>
            <person name="Kallen N."/>
            <person name="Kersten P."/>
            <person name="Kohler A."/>
            <person name="Kuees U."/>
            <person name="Kumar T.K.A."/>
            <person name="Kuo A."/>
            <person name="LaButti K."/>
            <person name="Larrondo L.F."/>
            <person name="Lindquist E."/>
            <person name="Ling A."/>
            <person name="Lombard V."/>
            <person name="Lucas S."/>
            <person name="Lundell T."/>
            <person name="Martin R."/>
            <person name="McLaughlin D.J."/>
            <person name="Morgenstern I."/>
            <person name="Morin E."/>
            <person name="Murat C."/>
            <person name="Nagy L.G."/>
            <person name="Nolan M."/>
            <person name="Ohm R.A."/>
            <person name="Patyshakuliyeva A."/>
            <person name="Rokas A."/>
            <person name="Ruiz-Duenas F.J."/>
            <person name="Sabat G."/>
            <person name="Salamov A."/>
            <person name="Samejima M."/>
            <person name="Schmutz J."/>
            <person name="Slot J.C."/>
            <person name="St John F."/>
            <person name="Stenlid J."/>
            <person name="Sun H."/>
            <person name="Sun S."/>
            <person name="Syed K."/>
            <person name="Tsang A."/>
            <person name="Wiebenga A."/>
            <person name="Young D."/>
            <person name="Pisabarro A."/>
            <person name="Eastwood D.C."/>
            <person name="Martin F."/>
            <person name="Cullen D."/>
            <person name="Grigoriev I.V."/>
            <person name="Hibbett D.S."/>
        </authorList>
    </citation>
    <scope>NUCLEOTIDE SEQUENCE [LARGE SCALE GENOMIC DNA]</scope>
    <source>
        <strain evidence="8 9">ATCC 11539</strain>
    </source>
</reference>
<dbReference type="EMBL" id="KB469296">
    <property type="protein sequence ID" value="EPQ60159.1"/>
    <property type="molecule type" value="Genomic_DNA"/>
</dbReference>
<dbReference type="Proteomes" id="UP000030669">
    <property type="component" value="Unassembled WGS sequence"/>
</dbReference>
<keyword evidence="4 6" id="KW-0472">Membrane</keyword>
<evidence type="ECO:0000256" key="3">
    <source>
        <dbReference type="ARBA" id="ARBA00022989"/>
    </source>
</evidence>
<sequence>FISLSSAVVTTFAGLAIISTLFRLGYRYRIRRFWLDDGWAAASVLAQFVLIINLWIRTDTPGMPSESREARVVAYWLVSLSFTCTLWAARMSQLFSVIRIIPAIMKMRKVAYALAGLFGAMWVALLIQKVVICRRDTSWYHMAKPQCHLGHAVASTELTTDFISDTMLVVVPLKLLWGLSMEHTHLKLLIAIFSASILTTIVSAIHAYFVLGPSGLLEATTANVEASVSLIVANLAVIVTYLYRLIKGEHTMDSAVYVST</sequence>
<evidence type="ECO:0000256" key="1">
    <source>
        <dbReference type="ARBA" id="ARBA00004141"/>
    </source>
</evidence>
<dbReference type="RefSeq" id="XP_007860131.1">
    <property type="nucleotide sequence ID" value="XM_007861940.1"/>
</dbReference>
<feature type="non-terminal residue" evidence="8">
    <location>
        <position position="1"/>
    </location>
</feature>
<feature type="transmembrane region" description="Helical" evidence="6">
    <location>
        <begin position="226"/>
        <end position="243"/>
    </location>
</feature>